<feature type="compositionally biased region" description="Polar residues" evidence="1">
    <location>
        <begin position="133"/>
        <end position="142"/>
    </location>
</feature>
<feature type="compositionally biased region" description="Low complexity" evidence="1">
    <location>
        <begin position="32"/>
        <end position="54"/>
    </location>
</feature>
<dbReference type="Proteomes" id="UP000281553">
    <property type="component" value="Unassembled WGS sequence"/>
</dbReference>
<feature type="region of interest" description="Disordered" evidence="1">
    <location>
        <begin position="13"/>
        <end position="59"/>
    </location>
</feature>
<protein>
    <submittedName>
        <fullName evidence="2">Uncharacterized protein</fullName>
    </submittedName>
</protein>
<keyword evidence="3" id="KW-1185">Reference proteome</keyword>
<accession>A0A3P6R686</accession>
<gene>
    <name evidence="2" type="ORF">DILT_LOCUS1691</name>
</gene>
<dbReference type="AlphaFoldDB" id="A0A3P6R686"/>
<dbReference type="EMBL" id="UYRU01013284">
    <property type="protein sequence ID" value="VDK48935.1"/>
    <property type="molecule type" value="Genomic_DNA"/>
</dbReference>
<evidence type="ECO:0000313" key="2">
    <source>
        <dbReference type="EMBL" id="VDK48935.1"/>
    </source>
</evidence>
<evidence type="ECO:0000313" key="3">
    <source>
        <dbReference type="Proteomes" id="UP000281553"/>
    </source>
</evidence>
<feature type="compositionally biased region" description="Low complexity" evidence="1">
    <location>
        <begin position="90"/>
        <end position="102"/>
    </location>
</feature>
<feature type="region of interest" description="Disordered" evidence="1">
    <location>
        <begin position="85"/>
        <end position="142"/>
    </location>
</feature>
<evidence type="ECO:0000256" key="1">
    <source>
        <dbReference type="SAM" id="MobiDB-lite"/>
    </source>
</evidence>
<feature type="compositionally biased region" description="Polar residues" evidence="1">
    <location>
        <begin position="21"/>
        <end position="31"/>
    </location>
</feature>
<sequence>MFSLVVSVGTDLAPPVPDPFGSSTSTVTNEHTATAGTGVVSSSGPSGAQSTLSSTVHHSLADIKSGAREVVGKLISEALAVTTPKPVATPASSVIPAVSYSSSDEESEEFYDTHENPHTMSPVASMRSREEFSTASVCSSSL</sequence>
<name>A0A3P6R686_DIBLA</name>
<proteinExistence type="predicted"/>
<reference evidence="2 3" key="1">
    <citation type="submission" date="2018-11" db="EMBL/GenBank/DDBJ databases">
        <authorList>
            <consortium name="Pathogen Informatics"/>
        </authorList>
    </citation>
    <scope>NUCLEOTIDE SEQUENCE [LARGE SCALE GENOMIC DNA]</scope>
</reference>
<organism evidence="2 3">
    <name type="scientific">Dibothriocephalus latus</name>
    <name type="common">Fish tapeworm</name>
    <name type="synonym">Diphyllobothrium latum</name>
    <dbReference type="NCBI Taxonomy" id="60516"/>
    <lineage>
        <taxon>Eukaryota</taxon>
        <taxon>Metazoa</taxon>
        <taxon>Spiralia</taxon>
        <taxon>Lophotrochozoa</taxon>
        <taxon>Platyhelminthes</taxon>
        <taxon>Cestoda</taxon>
        <taxon>Eucestoda</taxon>
        <taxon>Diphyllobothriidea</taxon>
        <taxon>Diphyllobothriidae</taxon>
        <taxon>Dibothriocephalus</taxon>
    </lineage>
</organism>